<dbReference type="OrthoDB" id="5185189at2"/>
<name>A0A428YY18_KIBAR</name>
<organism evidence="1 2">
    <name type="scientific">Kibdelosporangium aridum</name>
    <dbReference type="NCBI Taxonomy" id="2030"/>
    <lineage>
        <taxon>Bacteria</taxon>
        <taxon>Bacillati</taxon>
        <taxon>Actinomycetota</taxon>
        <taxon>Actinomycetes</taxon>
        <taxon>Pseudonocardiales</taxon>
        <taxon>Pseudonocardiaceae</taxon>
        <taxon>Kibdelosporangium</taxon>
    </lineage>
</organism>
<evidence type="ECO:0000313" key="2">
    <source>
        <dbReference type="Proteomes" id="UP000287547"/>
    </source>
</evidence>
<gene>
    <name evidence="1" type="ORF">DMH04_38960</name>
</gene>
<dbReference type="Proteomes" id="UP000287547">
    <property type="component" value="Unassembled WGS sequence"/>
</dbReference>
<dbReference type="AlphaFoldDB" id="A0A428YY18"/>
<protein>
    <submittedName>
        <fullName evidence="1">Uncharacterized protein</fullName>
    </submittedName>
</protein>
<comment type="caution">
    <text evidence="1">The sequence shown here is derived from an EMBL/GenBank/DDBJ whole genome shotgun (WGS) entry which is preliminary data.</text>
</comment>
<evidence type="ECO:0000313" key="1">
    <source>
        <dbReference type="EMBL" id="RSM75132.1"/>
    </source>
</evidence>
<dbReference type="RefSeq" id="WP_037252055.1">
    <property type="nucleotide sequence ID" value="NZ_QHKI01000049.1"/>
</dbReference>
<accession>A0A428YY18</accession>
<dbReference type="EMBL" id="QHKI01000049">
    <property type="protein sequence ID" value="RSM75132.1"/>
    <property type="molecule type" value="Genomic_DNA"/>
</dbReference>
<proteinExistence type="predicted"/>
<sequence>MIDLEPVLARTARLRGMTAQRIRIREDGVLTFLLSHTGDQRWTVWIYSKAWRVESATKVFATARALNGRRLLSVDIEPPSLDTTFRFSTRALRVFPVTAREDTQSWQQWSLRSPDGEVWDIGPGSTWAVR</sequence>
<reference evidence="1 2" key="1">
    <citation type="submission" date="2018-05" db="EMBL/GenBank/DDBJ databases">
        <title>Evolution of GPA BGCs.</title>
        <authorList>
            <person name="Waglechner N."/>
            <person name="Wright G.D."/>
        </authorList>
    </citation>
    <scope>NUCLEOTIDE SEQUENCE [LARGE SCALE GENOMIC DNA]</scope>
    <source>
        <strain evidence="1 2">A82846</strain>
    </source>
</reference>